<gene>
    <name evidence="1" type="ORF">EV695_3720</name>
</gene>
<dbReference type="AlphaFoldDB" id="A0A4R1EST8"/>
<dbReference type="Pfam" id="PF10707">
    <property type="entry name" value="YrbL-PhoP_reg"/>
    <property type="match status" value="1"/>
</dbReference>
<keyword evidence="2" id="KW-1185">Reference proteome</keyword>
<comment type="caution">
    <text evidence="1">The sequence shown here is derived from an EMBL/GenBank/DDBJ whole genome shotgun (WGS) entry which is preliminary data.</text>
</comment>
<sequence>MSSSEVLQLKDKSAFGAGGRRLCFTHPNDPSKCVKILRQDDDRTVRLKKKRIIPASFHREYDNNRHEMEVLNELYDQIGEEMTDHLPRCYGMHETDLGPGLVLDLIRDEDGQIARSIRQLITDGFDLADLRTAYDKLGDFLHEHIVLSRKLLDHNIVVSFDKDGVPTMYIIDGLGDPAFIPLARWSKTLGRAKVKRRIEEAWPRFEKFAKQGGVTEEMRKNSTWDQGILRHRD</sequence>
<dbReference type="OrthoDB" id="595236at2"/>
<dbReference type="RefSeq" id="WP_131907476.1">
    <property type="nucleotide sequence ID" value="NZ_BAAAFU010000007.1"/>
</dbReference>
<dbReference type="InterPro" id="IPR019647">
    <property type="entry name" value="PhoP_reg_network_YrbL"/>
</dbReference>
<evidence type="ECO:0000313" key="2">
    <source>
        <dbReference type="Proteomes" id="UP000294887"/>
    </source>
</evidence>
<organism evidence="1 2">
    <name type="scientific">Cocleimonas flava</name>
    <dbReference type="NCBI Taxonomy" id="634765"/>
    <lineage>
        <taxon>Bacteria</taxon>
        <taxon>Pseudomonadati</taxon>
        <taxon>Pseudomonadota</taxon>
        <taxon>Gammaproteobacteria</taxon>
        <taxon>Thiotrichales</taxon>
        <taxon>Thiotrichaceae</taxon>
        <taxon>Cocleimonas</taxon>
    </lineage>
</organism>
<accession>A0A4R1EST8</accession>
<proteinExistence type="predicted"/>
<protein>
    <submittedName>
        <fullName evidence="1">PhoP regulatory network protein YrbL</fullName>
    </submittedName>
</protein>
<evidence type="ECO:0000313" key="1">
    <source>
        <dbReference type="EMBL" id="TCJ82982.1"/>
    </source>
</evidence>
<dbReference type="Proteomes" id="UP000294887">
    <property type="component" value="Unassembled WGS sequence"/>
</dbReference>
<reference evidence="1 2" key="1">
    <citation type="submission" date="2019-03" db="EMBL/GenBank/DDBJ databases">
        <title>Genomic Encyclopedia of Type Strains, Phase IV (KMG-IV): sequencing the most valuable type-strain genomes for metagenomic binning, comparative biology and taxonomic classification.</title>
        <authorList>
            <person name="Goeker M."/>
        </authorList>
    </citation>
    <scope>NUCLEOTIDE SEQUENCE [LARGE SCALE GENOMIC DNA]</scope>
    <source>
        <strain evidence="1 2">DSM 24830</strain>
    </source>
</reference>
<dbReference type="EMBL" id="SMFQ01000005">
    <property type="protein sequence ID" value="TCJ82982.1"/>
    <property type="molecule type" value="Genomic_DNA"/>
</dbReference>
<name>A0A4R1EST8_9GAMM</name>